<dbReference type="STRING" id="35128.B8BVK3"/>
<dbReference type="GO" id="GO:0003777">
    <property type="term" value="F:microtubule motor activity"/>
    <property type="evidence" value="ECO:0007669"/>
    <property type="project" value="InterPro"/>
</dbReference>
<feature type="binding site" evidence="3">
    <location>
        <begin position="93"/>
        <end position="100"/>
    </location>
    <ligand>
        <name>ATP</name>
        <dbReference type="ChEBI" id="CHEBI:30616"/>
    </ligand>
</feature>
<evidence type="ECO:0000313" key="7">
    <source>
        <dbReference type="Proteomes" id="UP000001449"/>
    </source>
</evidence>
<dbReference type="KEGG" id="tps:THAPSDRAFT_14942"/>
<dbReference type="RefSeq" id="XP_002287506.1">
    <property type="nucleotide sequence ID" value="XM_002287470.1"/>
</dbReference>
<reference evidence="6 7" key="1">
    <citation type="journal article" date="2004" name="Science">
        <title>The genome of the diatom Thalassiosira pseudonana: ecology, evolution, and metabolism.</title>
        <authorList>
            <person name="Armbrust E.V."/>
            <person name="Berges J.A."/>
            <person name="Bowler C."/>
            <person name="Green B.R."/>
            <person name="Martinez D."/>
            <person name="Putnam N.H."/>
            <person name="Zhou S."/>
            <person name="Allen A.E."/>
            <person name="Apt K.E."/>
            <person name="Bechner M."/>
            <person name="Brzezinski M.A."/>
            <person name="Chaal B.K."/>
            <person name="Chiovitti A."/>
            <person name="Davis A.K."/>
            <person name="Demarest M.S."/>
            <person name="Detter J.C."/>
            <person name="Glavina T."/>
            <person name="Goodstein D."/>
            <person name="Hadi M.Z."/>
            <person name="Hellsten U."/>
            <person name="Hildebrand M."/>
            <person name="Jenkins B.D."/>
            <person name="Jurka J."/>
            <person name="Kapitonov V.V."/>
            <person name="Kroger N."/>
            <person name="Lau W.W."/>
            <person name="Lane T.W."/>
            <person name="Larimer F.W."/>
            <person name="Lippmeier J.C."/>
            <person name="Lucas S."/>
            <person name="Medina M."/>
            <person name="Montsant A."/>
            <person name="Obornik M."/>
            <person name="Parker M.S."/>
            <person name="Palenik B."/>
            <person name="Pazour G.J."/>
            <person name="Richardson P.M."/>
            <person name="Rynearson T.A."/>
            <person name="Saito M.A."/>
            <person name="Schwartz D.C."/>
            <person name="Thamatrakoln K."/>
            <person name="Valentin K."/>
            <person name="Vardi A."/>
            <person name="Wilkerson F.P."/>
            <person name="Rokhsar D.S."/>
        </authorList>
    </citation>
    <scope>NUCLEOTIDE SEQUENCE [LARGE SCALE GENOMIC DNA]</scope>
    <source>
        <strain evidence="6 7">CCMP1335</strain>
    </source>
</reference>
<dbReference type="GO" id="GO:0007018">
    <property type="term" value="P:microtubule-based movement"/>
    <property type="evidence" value="ECO:0007669"/>
    <property type="project" value="InterPro"/>
</dbReference>
<evidence type="ECO:0000313" key="6">
    <source>
        <dbReference type="EMBL" id="EED94949.1"/>
    </source>
</evidence>
<proteinExistence type="inferred from homology"/>
<dbReference type="PROSITE" id="PS00411">
    <property type="entry name" value="KINESIN_MOTOR_1"/>
    <property type="match status" value="1"/>
</dbReference>
<dbReference type="FunFam" id="3.40.850.10:FF:000113">
    <property type="entry name" value="Kinesin-like protein"/>
    <property type="match status" value="1"/>
</dbReference>
<dbReference type="GeneID" id="7452501"/>
<comment type="similarity">
    <text evidence="3 4">Belongs to the TRAFAC class myosin-kinesin ATPase superfamily. Kinesin family.</text>
</comment>
<sequence length="354" mass="39728">LLARVLKLQGNIQVCCRIRPMTGEEFQRGYREVAQSLSETELGLFYERTRTWKSFVFDKIWGQDASQKDVFQDVEPMALSVIDGYNSCIFAYGQTGSGKTYTMEGDKENNQYGISQRTIHKLFSMLQDRPSRFEYSIEVGMLEIYNDEVYDLLSNDVTKDVHGSSHRKSLDIRQGAESTVEVPGLTKEKVTSVSEVLNALDRGNANRATGTTNLNERSSRSHMILQVEVTSGVGEAKHKATLYLIDLAGSERVRKSEVEGKAMKEAQHINKSLSALGNVMEALDRKSSHVPYRDSKLTYLLQNSLGGNSRTMMIVAACPHNNSYDETTFALKFATRVRRINLGKAQKNVTAKNL</sequence>
<protein>
    <recommendedName>
        <fullName evidence="4">Kinesin-like protein</fullName>
    </recommendedName>
</protein>
<dbReference type="EMBL" id="CM000639">
    <property type="protein sequence ID" value="EED94949.1"/>
    <property type="molecule type" value="Genomic_DNA"/>
</dbReference>
<dbReference type="InterPro" id="IPR027417">
    <property type="entry name" value="P-loop_NTPase"/>
</dbReference>
<dbReference type="eggNOG" id="KOG0239">
    <property type="taxonomic scope" value="Eukaryota"/>
</dbReference>
<evidence type="ECO:0000256" key="1">
    <source>
        <dbReference type="ARBA" id="ARBA00022741"/>
    </source>
</evidence>
<keyword evidence="1 3" id="KW-0547">Nucleotide-binding</keyword>
<feature type="non-terminal residue" evidence="6">
    <location>
        <position position="1"/>
    </location>
</feature>
<keyword evidence="7" id="KW-1185">Reference proteome</keyword>
<dbReference type="InParanoid" id="B8BVK3"/>
<dbReference type="GO" id="GO:0007017">
    <property type="term" value="P:microtubule-based process"/>
    <property type="evidence" value="ECO:0000318"/>
    <property type="project" value="GO_Central"/>
</dbReference>
<dbReference type="PANTHER" id="PTHR47972">
    <property type="entry name" value="KINESIN-LIKE PROTEIN KLP-3"/>
    <property type="match status" value="1"/>
</dbReference>
<evidence type="ECO:0000256" key="3">
    <source>
        <dbReference type="PROSITE-ProRule" id="PRU00283"/>
    </source>
</evidence>
<dbReference type="Gene3D" id="3.40.850.10">
    <property type="entry name" value="Kinesin motor domain"/>
    <property type="match status" value="1"/>
</dbReference>
<dbReference type="GO" id="GO:0005874">
    <property type="term" value="C:microtubule"/>
    <property type="evidence" value="ECO:0007669"/>
    <property type="project" value="UniProtKB-KW"/>
</dbReference>
<dbReference type="PRINTS" id="PR00380">
    <property type="entry name" value="KINESINHEAVY"/>
</dbReference>
<dbReference type="PANTHER" id="PTHR47972:SF28">
    <property type="entry name" value="KINESIN-LIKE PROTEIN KLP-3"/>
    <property type="match status" value="1"/>
</dbReference>
<gene>
    <name evidence="6" type="ORF">THAPSDRAFT_14942</name>
</gene>
<dbReference type="InterPro" id="IPR019821">
    <property type="entry name" value="Kinesin_motor_CS"/>
</dbReference>
<dbReference type="GO" id="GO:0005524">
    <property type="term" value="F:ATP binding"/>
    <property type="evidence" value="ECO:0007669"/>
    <property type="project" value="UniProtKB-UniRule"/>
</dbReference>
<dbReference type="PROSITE" id="PS50067">
    <property type="entry name" value="KINESIN_MOTOR_2"/>
    <property type="match status" value="1"/>
</dbReference>
<dbReference type="PaxDb" id="35128-Thaps14942"/>
<dbReference type="Pfam" id="PF00225">
    <property type="entry name" value="Kinesin"/>
    <property type="match status" value="1"/>
</dbReference>
<dbReference type="Proteomes" id="UP000001449">
    <property type="component" value="Chromosome 2"/>
</dbReference>
<dbReference type="AlphaFoldDB" id="B8BVK3"/>
<dbReference type="HOGENOM" id="CLU_001485_2_2_1"/>
<accession>B8BVK3</accession>
<dbReference type="GO" id="GO:0015630">
    <property type="term" value="C:microtubule cytoskeleton"/>
    <property type="evidence" value="ECO:0000318"/>
    <property type="project" value="GO_Central"/>
</dbReference>
<feature type="domain" description="Kinesin motor" evidence="5">
    <location>
        <begin position="11"/>
        <end position="340"/>
    </location>
</feature>
<dbReference type="GO" id="GO:0008017">
    <property type="term" value="F:microtubule binding"/>
    <property type="evidence" value="ECO:0000318"/>
    <property type="project" value="GO_Central"/>
</dbReference>
<keyword evidence="2 3" id="KW-0067">ATP-binding</keyword>
<evidence type="ECO:0000259" key="5">
    <source>
        <dbReference type="PROSITE" id="PS50067"/>
    </source>
</evidence>
<dbReference type="InterPro" id="IPR001752">
    <property type="entry name" value="Kinesin_motor_dom"/>
</dbReference>
<dbReference type="InterPro" id="IPR027640">
    <property type="entry name" value="Kinesin-like_fam"/>
</dbReference>
<evidence type="ECO:0000256" key="2">
    <source>
        <dbReference type="ARBA" id="ARBA00022840"/>
    </source>
</evidence>
<organism evidence="6 7">
    <name type="scientific">Thalassiosira pseudonana</name>
    <name type="common">Marine diatom</name>
    <name type="synonym">Cyclotella nana</name>
    <dbReference type="NCBI Taxonomy" id="35128"/>
    <lineage>
        <taxon>Eukaryota</taxon>
        <taxon>Sar</taxon>
        <taxon>Stramenopiles</taxon>
        <taxon>Ochrophyta</taxon>
        <taxon>Bacillariophyta</taxon>
        <taxon>Coscinodiscophyceae</taxon>
        <taxon>Thalassiosirophycidae</taxon>
        <taxon>Thalassiosirales</taxon>
        <taxon>Thalassiosiraceae</taxon>
        <taxon>Thalassiosira</taxon>
    </lineage>
</organism>
<dbReference type="SMART" id="SM00129">
    <property type="entry name" value="KISc"/>
    <property type="match status" value="1"/>
</dbReference>
<dbReference type="InterPro" id="IPR036961">
    <property type="entry name" value="Kinesin_motor_dom_sf"/>
</dbReference>
<feature type="non-terminal residue" evidence="6">
    <location>
        <position position="354"/>
    </location>
</feature>
<keyword evidence="4" id="KW-0493">Microtubule</keyword>
<reference evidence="6 7" key="2">
    <citation type="journal article" date="2008" name="Nature">
        <title>The Phaeodactylum genome reveals the evolutionary history of diatom genomes.</title>
        <authorList>
            <person name="Bowler C."/>
            <person name="Allen A.E."/>
            <person name="Badger J.H."/>
            <person name="Grimwood J."/>
            <person name="Jabbari K."/>
            <person name="Kuo A."/>
            <person name="Maheswari U."/>
            <person name="Martens C."/>
            <person name="Maumus F."/>
            <person name="Otillar R.P."/>
            <person name="Rayko E."/>
            <person name="Salamov A."/>
            <person name="Vandepoele K."/>
            <person name="Beszteri B."/>
            <person name="Gruber A."/>
            <person name="Heijde M."/>
            <person name="Katinka M."/>
            <person name="Mock T."/>
            <person name="Valentin K."/>
            <person name="Verret F."/>
            <person name="Berges J.A."/>
            <person name="Brownlee C."/>
            <person name="Cadoret J.P."/>
            <person name="Chiovitti A."/>
            <person name="Choi C.J."/>
            <person name="Coesel S."/>
            <person name="De Martino A."/>
            <person name="Detter J.C."/>
            <person name="Durkin C."/>
            <person name="Falciatore A."/>
            <person name="Fournet J."/>
            <person name="Haruta M."/>
            <person name="Huysman M.J."/>
            <person name="Jenkins B.D."/>
            <person name="Jiroutova K."/>
            <person name="Jorgensen R.E."/>
            <person name="Joubert Y."/>
            <person name="Kaplan A."/>
            <person name="Kroger N."/>
            <person name="Kroth P.G."/>
            <person name="La Roche J."/>
            <person name="Lindquist E."/>
            <person name="Lommer M."/>
            <person name="Martin-Jezequel V."/>
            <person name="Lopez P.J."/>
            <person name="Lucas S."/>
            <person name="Mangogna M."/>
            <person name="McGinnis K."/>
            <person name="Medlin L.K."/>
            <person name="Montsant A."/>
            <person name="Oudot-Le Secq M.P."/>
            <person name="Napoli C."/>
            <person name="Obornik M."/>
            <person name="Parker M.S."/>
            <person name="Petit J.L."/>
            <person name="Porcel B.M."/>
            <person name="Poulsen N."/>
            <person name="Robison M."/>
            <person name="Rychlewski L."/>
            <person name="Rynearson T.A."/>
            <person name="Schmutz J."/>
            <person name="Shapiro H."/>
            <person name="Siaut M."/>
            <person name="Stanley M."/>
            <person name="Sussman M.R."/>
            <person name="Taylor A.R."/>
            <person name="Vardi A."/>
            <person name="von Dassow P."/>
            <person name="Vyverman W."/>
            <person name="Willis A."/>
            <person name="Wyrwicz L.S."/>
            <person name="Rokhsar D.S."/>
            <person name="Weissenbach J."/>
            <person name="Armbrust E.V."/>
            <person name="Green B.R."/>
            <person name="Van de Peer Y."/>
            <person name="Grigoriev I.V."/>
        </authorList>
    </citation>
    <scope>NUCLEOTIDE SEQUENCE [LARGE SCALE GENOMIC DNA]</scope>
    <source>
        <strain evidence="6 7">CCMP1335</strain>
    </source>
</reference>
<dbReference type="SUPFAM" id="SSF52540">
    <property type="entry name" value="P-loop containing nucleoside triphosphate hydrolases"/>
    <property type="match status" value="1"/>
</dbReference>
<name>B8BVK3_THAPS</name>
<dbReference type="OMA" id="YERTRTW"/>
<evidence type="ECO:0000256" key="4">
    <source>
        <dbReference type="RuleBase" id="RU000394"/>
    </source>
</evidence>
<keyword evidence="3 4" id="KW-0505">Motor protein</keyword>